<comment type="caution">
    <text evidence="2">The sequence shown here is derived from an EMBL/GenBank/DDBJ whole genome shotgun (WGS) entry which is preliminary data.</text>
</comment>
<feature type="non-terminal residue" evidence="2">
    <location>
        <position position="88"/>
    </location>
</feature>
<evidence type="ECO:0000313" key="2">
    <source>
        <dbReference type="EMBL" id="KKK96111.1"/>
    </source>
</evidence>
<proteinExistence type="predicted"/>
<sequence>MADSIDVSFADEGPGASGAPVLPEDIFLEMRDLLKDILGAVQEKFGEATDADKKGGLLGLGILGGFKSAMASAVKGLAVFGLAINGVK</sequence>
<name>A0A0F9CHE4_9ZZZZ</name>
<organism evidence="2">
    <name type="scientific">marine sediment metagenome</name>
    <dbReference type="NCBI Taxonomy" id="412755"/>
    <lineage>
        <taxon>unclassified sequences</taxon>
        <taxon>metagenomes</taxon>
        <taxon>ecological metagenomes</taxon>
    </lineage>
</organism>
<accession>A0A0F9CHE4</accession>
<gene>
    <name evidence="2" type="ORF">LCGC14_2666040</name>
</gene>
<evidence type="ECO:0000256" key="1">
    <source>
        <dbReference type="SAM" id="MobiDB-lite"/>
    </source>
</evidence>
<dbReference type="AlphaFoldDB" id="A0A0F9CHE4"/>
<feature type="region of interest" description="Disordered" evidence="1">
    <location>
        <begin position="1"/>
        <end position="21"/>
    </location>
</feature>
<reference evidence="2" key="1">
    <citation type="journal article" date="2015" name="Nature">
        <title>Complex archaea that bridge the gap between prokaryotes and eukaryotes.</title>
        <authorList>
            <person name="Spang A."/>
            <person name="Saw J.H."/>
            <person name="Jorgensen S.L."/>
            <person name="Zaremba-Niedzwiedzka K."/>
            <person name="Martijn J."/>
            <person name="Lind A.E."/>
            <person name="van Eijk R."/>
            <person name="Schleper C."/>
            <person name="Guy L."/>
            <person name="Ettema T.J."/>
        </authorList>
    </citation>
    <scope>NUCLEOTIDE SEQUENCE</scope>
</reference>
<dbReference type="EMBL" id="LAZR01046620">
    <property type="protein sequence ID" value="KKK96111.1"/>
    <property type="molecule type" value="Genomic_DNA"/>
</dbReference>
<protein>
    <submittedName>
        <fullName evidence="2">Uncharacterized protein</fullName>
    </submittedName>
</protein>